<dbReference type="RefSeq" id="WP_260997869.1">
    <property type="nucleotide sequence ID" value="NZ_CP054475.1"/>
</dbReference>
<evidence type="ECO:0000313" key="10">
    <source>
        <dbReference type="EMBL" id="UXD89199.1"/>
    </source>
</evidence>
<keyword evidence="11" id="KW-1185">Reference proteome</keyword>
<proteinExistence type="inferred from homology"/>
<sequence length="890" mass="93666">MTTRLSSPRLSLSLLLSLTLSACGGDGGSLIPGTDDNDPSAQSPVFSLSGRLSIASGIVTDSDINDKAAPFFASNDDPAKPQQLNNRGSVQGFVSSVKTGGNQEYERFADSADQDDYFRAALQKGQILRLQVADFDADNPQLNDLELGLFSLDNNGAWNPDGPVQMTTSYNAIEELVVAEDGNYLINVTAVSGISKYVLQILPASSTAPAHGMDDFVADEIIVKARAGHTLSAQIRSASLTTALNPVALSTLSSDATATDSDKPQLLSIRRNTALLSSGSTDADPLLTFSPTLYNKRQTLMDIKRLRQQEGIEYAEPNYIRRKAQATPNDPGYRYQWHYPAINLPQAWNLSKGDDVIVAVIDTGVFLDHPDLSGQWIAGYDFIASRDSARDGDGLDDNPDDPGDSPLPGASSWHGTHVAGTIAALTNNAIGGAGIAPNAKIMPLRVLGKNNGTSYDIIQAVRYAARLSNDSNTLPAKKADIINLSLGGYNSSAAEQALYSELRDAGVIVVAAAGNDASSVPFFPAAYPEVISVSATNYQGAPASYSNFGSSISVAAPGGELSNDDNLDGQKDGVLSTVADDSSGTRQPGYSLFEGTSMASPHVAGVIALMKSAYPSLSAADVELLLQSCAITSKANNCNRDNQLGYGQIDAYRAVSEALRLEGGGTLPPRPVTLQSVPAELVFGAGNSLGFILSNAGDEEALTLSVSGNADWLTITPGTTDSKNFGSYNASIDRTGLSDGYYSATITVSAGSYSLSIPVYMQNGAVDISNSMTQQYVLLEDADCIAAGRDNGECTRSIYARADGRYYFYGIPAGRYALLAGSDIDADNHLCQTGETCGVYPGSGTPQIIELNSNRSGMNFMVSLNSSLNSQRILSRPPTESAEAGKSTAP</sequence>
<organism evidence="10 11">
    <name type="scientific">Thalassolituus hydrocarboniclasticus</name>
    <dbReference type="NCBI Taxonomy" id="2742796"/>
    <lineage>
        <taxon>Bacteria</taxon>
        <taxon>Pseudomonadati</taxon>
        <taxon>Pseudomonadota</taxon>
        <taxon>Gammaproteobacteria</taxon>
        <taxon>Oceanospirillales</taxon>
        <taxon>Oceanospirillaceae</taxon>
        <taxon>Thalassolituus</taxon>
    </lineage>
</organism>
<dbReference type="PRINTS" id="PR00723">
    <property type="entry name" value="SUBTILISIN"/>
</dbReference>
<dbReference type="InterPro" id="IPR050131">
    <property type="entry name" value="Peptidase_S8_subtilisin-like"/>
</dbReference>
<evidence type="ECO:0000256" key="5">
    <source>
        <dbReference type="PROSITE-ProRule" id="PRU01240"/>
    </source>
</evidence>
<dbReference type="InterPro" id="IPR023828">
    <property type="entry name" value="Peptidase_S8_Ser-AS"/>
</dbReference>
<evidence type="ECO:0000259" key="9">
    <source>
        <dbReference type="Pfam" id="PF00082"/>
    </source>
</evidence>
<dbReference type="InterPro" id="IPR034176">
    <property type="entry name" value="Peptidases_S8_13"/>
</dbReference>
<dbReference type="Gene3D" id="2.60.120.380">
    <property type="match status" value="1"/>
</dbReference>
<evidence type="ECO:0000313" key="11">
    <source>
        <dbReference type="Proteomes" id="UP001065322"/>
    </source>
</evidence>
<keyword evidence="8" id="KW-0732">Signal</keyword>
<dbReference type="SUPFAM" id="SSF52743">
    <property type="entry name" value="Subtilisin-like"/>
    <property type="match status" value="1"/>
</dbReference>
<dbReference type="PROSITE" id="PS00136">
    <property type="entry name" value="SUBTILASE_ASP"/>
    <property type="match status" value="1"/>
</dbReference>
<keyword evidence="4 5" id="KW-0720">Serine protease</keyword>
<evidence type="ECO:0000256" key="4">
    <source>
        <dbReference type="ARBA" id="ARBA00022825"/>
    </source>
</evidence>
<keyword evidence="2 5" id="KW-0645">Protease</keyword>
<feature type="active site" description="Charge relay system" evidence="5">
    <location>
        <position position="414"/>
    </location>
</feature>
<comment type="similarity">
    <text evidence="1 5 6">Belongs to the peptidase S8 family.</text>
</comment>
<protein>
    <submittedName>
        <fullName evidence="10">S8 family serine peptidase</fullName>
    </submittedName>
</protein>
<feature type="domain" description="Peptidase S8/S53" evidence="9">
    <location>
        <begin position="353"/>
        <end position="647"/>
    </location>
</feature>
<dbReference type="PANTHER" id="PTHR43806:SF11">
    <property type="entry name" value="CEREVISIN-RELATED"/>
    <property type="match status" value="1"/>
</dbReference>
<keyword evidence="3 5" id="KW-0378">Hydrolase</keyword>
<feature type="compositionally biased region" description="Acidic residues" evidence="7">
    <location>
        <begin position="394"/>
        <end position="403"/>
    </location>
</feature>
<evidence type="ECO:0000256" key="3">
    <source>
        <dbReference type="ARBA" id="ARBA00022801"/>
    </source>
</evidence>
<feature type="region of interest" description="Disordered" evidence="7">
    <location>
        <begin position="559"/>
        <end position="590"/>
    </location>
</feature>
<dbReference type="PIRSF" id="PIRSF037893">
    <property type="entry name" value="Subtilisin_rel_Maqu_2796"/>
    <property type="match status" value="1"/>
</dbReference>
<dbReference type="PANTHER" id="PTHR43806">
    <property type="entry name" value="PEPTIDASE S8"/>
    <property type="match status" value="1"/>
</dbReference>
<dbReference type="InterPro" id="IPR017309">
    <property type="entry name" value="Pept_S8A_subtilisin_proteobac"/>
</dbReference>
<accession>A0ABY6AHL2</accession>
<dbReference type="InterPro" id="IPR022398">
    <property type="entry name" value="Peptidase_S8_His-AS"/>
</dbReference>
<feature type="active site" description="Charge relay system" evidence="5">
    <location>
        <position position="362"/>
    </location>
</feature>
<feature type="compositionally biased region" description="Polar residues" evidence="7">
    <location>
        <begin position="579"/>
        <end position="588"/>
    </location>
</feature>
<dbReference type="Gene3D" id="3.40.50.200">
    <property type="entry name" value="Peptidase S8/S53 domain"/>
    <property type="match status" value="1"/>
</dbReference>
<dbReference type="Pfam" id="PF00082">
    <property type="entry name" value="Peptidase_S8"/>
    <property type="match status" value="1"/>
</dbReference>
<dbReference type="CDD" id="cd07496">
    <property type="entry name" value="Peptidases_S8_13"/>
    <property type="match status" value="1"/>
</dbReference>
<dbReference type="InterPro" id="IPR015500">
    <property type="entry name" value="Peptidase_S8_subtilisin-rel"/>
</dbReference>
<dbReference type="PROSITE" id="PS00138">
    <property type="entry name" value="SUBTILASE_SER"/>
    <property type="match status" value="1"/>
</dbReference>
<evidence type="ECO:0000256" key="1">
    <source>
        <dbReference type="ARBA" id="ARBA00011073"/>
    </source>
</evidence>
<dbReference type="InterPro" id="IPR023827">
    <property type="entry name" value="Peptidase_S8_Asp-AS"/>
</dbReference>
<name>A0ABY6AHL2_9GAMM</name>
<dbReference type="PROSITE" id="PS51257">
    <property type="entry name" value="PROKAR_LIPOPROTEIN"/>
    <property type="match status" value="1"/>
</dbReference>
<reference evidence="11" key="1">
    <citation type="submission" date="2020-06" db="EMBL/GenBank/DDBJ databases">
        <title>Thalassolituus marinus alknpb1M-1, a hydrocarbon-degrading bacterium isolated from the deep-sea overlying water using an in-situ strategy from the South China Sea basin.</title>
        <authorList>
            <person name="Dong C."/>
            <person name="Chen Y."/>
            <person name="Shao Z."/>
        </authorList>
    </citation>
    <scope>NUCLEOTIDE SEQUENCE [LARGE SCALE GENOMIC DNA]</scope>
    <source>
        <strain evidence="11">alknpb1M-1</strain>
    </source>
</reference>
<dbReference type="PROSITE" id="PS51892">
    <property type="entry name" value="SUBTILASE"/>
    <property type="match status" value="1"/>
</dbReference>
<evidence type="ECO:0000256" key="7">
    <source>
        <dbReference type="SAM" id="MobiDB-lite"/>
    </source>
</evidence>
<gene>
    <name evidence="10" type="ORF">HUF19_17940</name>
</gene>
<dbReference type="InterPro" id="IPR036852">
    <property type="entry name" value="Peptidase_S8/S53_dom_sf"/>
</dbReference>
<evidence type="ECO:0000256" key="6">
    <source>
        <dbReference type="RuleBase" id="RU003355"/>
    </source>
</evidence>
<feature type="chain" id="PRO_5047194310" evidence="8">
    <location>
        <begin position="23"/>
        <end position="890"/>
    </location>
</feature>
<dbReference type="PROSITE" id="PS00137">
    <property type="entry name" value="SUBTILASE_HIS"/>
    <property type="match status" value="1"/>
</dbReference>
<dbReference type="EMBL" id="CP054475">
    <property type="protein sequence ID" value="UXD89199.1"/>
    <property type="molecule type" value="Genomic_DNA"/>
</dbReference>
<dbReference type="InterPro" id="IPR000209">
    <property type="entry name" value="Peptidase_S8/S53_dom"/>
</dbReference>
<dbReference type="Proteomes" id="UP001065322">
    <property type="component" value="Chromosome"/>
</dbReference>
<feature type="active site" description="Charge relay system" evidence="5">
    <location>
        <position position="597"/>
    </location>
</feature>
<evidence type="ECO:0000256" key="2">
    <source>
        <dbReference type="ARBA" id="ARBA00022670"/>
    </source>
</evidence>
<feature type="region of interest" description="Disordered" evidence="7">
    <location>
        <begin position="390"/>
        <end position="412"/>
    </location>
</feature>
<feature type="signal peptide" evidence="8">
    <location>
        <begin position="1"/>
        <end position="22"/>
    </location>
</feature>
<evidence type="ECO:0000256" key="8">
    <source>
        <dbReference type="SAM" id="SignalP"/>
    </source>
</evidence>